<dbReference type="GO" id="GO:0000324">
    <property type="term" value="C:fungal-type vacuole"/>
    <property type="evidence" value="ECO:0007669"/>
    <property type="project" value="TreeGrafter"/>
</dbReference>
<evidence type="ECO:0000313" key="7">
    <source>
        <dbReference type="EMBL" id="KAF4466567.1"/>
    </source>
</evidence>
<dbReference type="OrthoDB" id="443318at2759"/>
<dbReference type="Gene3D" id="3.40.50.1820">
    <property type="entry name" value="alpha/beta hydrolase"/>
    <property type="match status" value="2"/>
</dbReference>
<evidence type="ECO:0000256" key="6">
    <source>
        <dbReference type="SAM" id="MobiDB-lite"/>
    </source>
</evidence>
<dbReference type="InterPro" id="IPR001563">
    <property type="entry name" value="Peptidase_S10"/>
</dbReference>
<proteinExistence type="inferred from homology"/>
<reference evidence="7 8" key="1">
    <citation type="submission" date="2020-01" db="EMBL/GenBank/DDBJ databases">
        <title>Identification and distribution of gene clusters putatively required for synthesis of sphingolipid metabolism inhibitors in phylogenetically diverse species of the filamentous fungus Fusarium.</title>
        <authorList>
            <person name="Kim H.-S."/>
            <person name="Busman M."/>
            <person name="Brown D.W."/>
            <person name="Divon H."/>
            <person name="Uhlig S."/>
            <person name="Proctor R.H."/>
        </authorList>
    </citation>
    <scope>NUCLEOTIDE SEQUENCE [LARGE SCALE GENOMIC DNA]</scope>
    <source>
        <strain evidence="7 8">NRRL 20459</strain>
    </source>
</reference>
<protein>
    <submittedName>
        <fullName evidence="7">Carboxypeptidase</fullName>
    </submittedName>
</protein>
<evidence type="ECO:0000256" key="2">
    <source>
        <dbReference type="ARBA" id="ARBA00022645"/>
    </source>
</evidence>
<dbReference type="GO" id="GO:0004185">
    <property type="term" value="F:serine-type carboxypeptidase activity"/>
    <property type="evidence" value="ECO:0007669"/>
    <property type="project" value="InterPro"/>
</dbReference>
<keyword evidence="5" id="KW-0325">Glycoprotein</keyword>
<organism evidence="7 8">
    <name type="scientific">Fusarium albosuccineum</name>
    <dbReference type="NCBI Taxonomy" id="1237068"/>
    <lineage>
        <taxon>Eukaryota</taxon>
        <taxon>Fungi</taxon>
        <taxon>Dikarya</taxon>
        <taxon>Ascomycota</taxon>
        <taxon>Pezizomycotina</taxon>
        <taxon>Sordariomycetes</taxon>
        <taxon>Hypocreomycetidae</taxon>
        <taxon>Hypocreales</taxon>
        <taxon>Nectriaceae</taxon>
        <taxon>Fusarium</taxon>
        <taxon>Fusarium decemcellulare species complex</taxon>
    </lineage>
</organism>
<name>A0A8H4LBW0_9HYPO</name>
<dbReference type="PANTHER" id="PTHR11802:SF64">
    <property type="entry name" value="CARBOXYPEPTIDASE"/>
    <property type="match status" value="1"/>
</dbReference>
<gene>
    <name evidence="7" type="ORF">FALBO_6575</name>
</gene>
<dbReference type="Proteomes" id="UP000554235">
    <property type="component" value="Unassembled WGS sequence"/>
</dbReference>
<sequence>MLTKLVEEDPLCLIGLFAIQRRAYSVFTAATSTWIALTIFYTCTDAVLEEARNNPDTAPTALYLAGGPGASAFDMLSSFPCNYDSNSTTTSPWSWNNNVKLLYIDQPIGTGSSSAERFSGTVDTLDGDQPLFKALEEGEPLPETNARFLAGTMDPRRNETTAKHHCANGSNSLAVFSGLVPRIRVARNLIFLNLADKYGGYWTPAFFSYILDQNDLIKANKHPNENATTLSLGTLGIANGCIDMYSQAMSAPQMAYNNTYGIKAYSEEVSRRLPKLCQSTKVFSTNADLSRKERSLWTWKDERTNEACRNASKVCFFGVHMAYNKHSNARTADAMISDLTPLEHVLQRGINVAFVYGDRDYQCNWMGAETVSLTVDYPSASDFRAAGYEDIVTNSSYRGGLVRQHGSFSFSQVFDIGHAIAFYQPEKTYRTFQRAMFGKDVATGETDIDNEYSTEGPSEVWSIKTKAPKTSPENVCYTYHAFRSCTDEQRRALADGTAVVENFVVISPKGVNLKNDTAGGQAGGDGDQEDDGADKASTGVTLKGSSLGMLMGSFIVMCLCSAILS</sequence>
<dbReference type="Pfam" id="PF00450">
    <property type="entry name" value="Peptidase_S10"/>
    <property type="match status" value="2"/>
</dbReference>
<keyword evidence="3" id="KW-0645">Protease</keyword>
<evidence type="ECO:0000256" key="4">
    <source>
        <dbReference type="ARBA" id="ARBA00022801"/>
    </source>
</evidence>
<keyword evidence="4" id="KW-0378">Hydrolase</keyword>
<dbReference type="AlphaFoldDB" id="A0A8H4LBW0"/>
<feature type="region of interest" description="Disordered" evidence="6">
    <location>
        <begin position="515"/>
        <end position="537"/>
    </location>
</feature>
<comment type="caution">
    <text evidence="7">The sequence shown here is derived from an EMBL/GenBank/DDBJ whole genome shotgun (WGS) entry which is preliminary data.</text>
</comment>
<comment type="similarity">
    <text evidence="1">Belongs to the peptidase S10 family.</text>
</comment>
<dbReference type="GO" id="GO:0006508">
    <property type="term" value="P:proteolysis"/>
    <property type="evidence" value="ECO:0007669"/>
    <property type="project" value="UniProtKB-KW"/>
</dbReference>
<keyword evidence="2 7" id="KW-0121">Carboxypeptidase</keyword>
<dbReference type="InterPro" id="IPR029058">
    <property type="entry name" value="AB_hydrolase_fold"/>
</dbReference>
<dbReference type="EMBL" id="JAADYS010000856">
    <property type="protein sequence ID" value="KAF4466567.1"/>
    <property type="molecule type" value="Genomic_DNA"/>
</dbReference>
<dbReference type="SUPFAM" id="SSF53474">
    <property type="entry name" value="alpha/beta-Hydrolases"/>
    <property type="match status" value="1"/>
</dbReference>
<evidence type="ECO:0000256" key="5">
    <source>
        <dbReference type="ARBA" id="ARBA00023180"/>
    </source>
</evidence>
<evidence type="ECO:0000256" key="1">
    <source>
        <dbReference type="ARBA" id="ARBA00009431"/>
    </source>
</evidence>
<dbReference type="PANTHER" id="PTHR11802">
    <property type="entry name" value="SERINE PROTEASE FAMILY S10 SERINE CARBOXYPEPTIDASE"/>
    <property type="match status" value="1"/>
</dbReference>
<evidence type="ECO:0000313" key="8">
    <source>
        <dbReference type="Proteomes" id="UP000554235"/>
    </source>
</evidence>
<accession>A0A8H4LBW0</accession>
<evidence type="ECO:0000256" key="3">
    <source>
        <dbReference type="ARBA" id="ARBA00022670"/>
    </source>
</evidence>
<keyword evidence="8" id="KW-1185">Reference proteome</keyword>